<evidence type="ECO:0000256" key="2">
    <source>
        <dbReference type="ARBA" id="ARBA00009773"/>
    </source>
</evidence>
<sequence length="360" mass="39868">MTQKRWFQTAVAVIFTLIIILLLIQLQAIFSPIFTVIQTIFVPLLIGGVLFYLTRPILHFLMNHKFPKWSAIIIIIALMGLLIWLFYILIAPIVTQQVNSLIDNAPEIINTVEGYVEYFLTQREHMPTAVQDQISNVSGQLTDWAATIGSGIGSFIMSLFSGVLALVLVPFFLIYIMIDHKKFAPFVSKFFSGDRKAWVRKTLGDVDHTLKSYIVGQLLVSLVVGILLLTGYLIIGLDYAFLLALIGVVTNVIPFLGPYIAVIPAIIIALFQDPIMAVYVGIIMLIAQQIEGNLITPNVMGNALSVHPLTVITLILAAGNIAGIWGIILAIPFYAVVKTIVINIYEKRQEIKDTATENVS</sequence>
<dbReference type="RefSeq" id="WP_035807432.1">
    <property type="nucleotide sequence ID" value="NZ_CCSE01000001.1"/>
</dbReference>
<dbReference type="eggNOG" id="COG0628">
    <property type="taxonomic scope" value="Bacteria"/>
</dbReference>
<dbReference type="STRING" id="1461582.BN1048_00123"/>
<organism evidence="9 10">
    <name type="scientific">Jeotgalicoccus saudimassiliensis</name>
    <dbReference type="NCBI Taxonomy" id="1461582"/>
    <lineage>
        <taxon>Bacteria</taxon>
        <taxon>Bacillati</taxon>
        <taxon>Bacillota</taxon>
        <taxon>Bacilli</taxon>
        <taxon>Bacillales</taxon>
        <taxon>Staphylococcaceae</taxon>
        <taxon>Jeotgalicoccus</taxon>
    </lineage>
</organism>
<keyword evidence="7 8" id="KW-0472">Membrane</keyword>
<feature type="transmembrane region" description="Helical" evidence="8">
    <location>
        <begin position="69"/>
        <end position="90"/>
    </location>
</feature>
<keyword evidence="3" id="KW-0813">Transport</keyword>
<evidence type="ECO:0000256" key="7">
    <source>
        <dbReference type="ARBA" id="ARBA00023136"/>
    </source>
</evidence>
<keyword evidence="10" id="KW-1185">Reference proteome</keyword>
<comment type="subcellular location">
    <subcellularLocation>
        <location evidence="1">Cell membrane</location>
        <topology evidence="1">Multi-pass membrane protein</topology>
    </subcellularLocation>
</comment>
<evidence type="ECO:0000313" key="10">
    <source>
        <dbReference type="Proteomes" id="UP000044136"/>
    </source>
</evidence>
<evidence type="ECO:0000256" key="4">
    <source>
        <dbReference type="ARBA" id="ARBA00022475"/>
    </source>
</evidence>
<feature type="transmembrane region" description="Helical" evidence="8">
    <location>
        <begin position="155"/>
        <end position="178"/>
    </location>
</feature>
<keyword evidence="5 8" id="KW-0812">Transmembrane</keyword>
<dbReference type="GO" id="GO:0005886">
    <property type="term" value="C:plasma membrane"/>
    <property type="evidence" value="ECO:0007669"/>
    <property type="project" value="UniProtKB-SubCell"/>
</dbReference>
<dbReference type="HOGENOM" id="CLU_031275_8_2_9"/>
<dbReference type="AlphaFoldDB" id="A0A078LYD2"/>
<dbReference type="Pfam" id="PF01594">
    <property type="entry name" value="AI-2E_transport"/>
    <property type="match status" value="1"/>
</dbReference>
<feature type="transmembrane region" description="Helical" evidence="8">
    <location>
        <begin position="241"/>
        <end position="260"/>
    </location>
</feature>
<dbReference type="OrthoDB" id="9793390at2"/>
<dbReference type="Proteomes" id="UP000044136">
    <property type="component" value="Unassembled WGS sequence"/>
</dbReference>
<accession>A0A078LYD2</accession>
<comment type="similarity">
    <text evidence="2">Belongs to the autoinducer-2 exporter (AI-2E) (TC 2.A.86) family.</text>
</comment>
<dbReference type="PANTHER" id="PTHR21716">
    <property type="entry name" value="TRANSMEMBRANE PROTEIN"/>
    <property type="match status" value="1"/>
</dbReference>
<feature type="transmembrane region" description="Helical" evidence="8">
    <location>
        <begin position="6"/>
        <end position="26"/>
    </location>
</feature>
<evidence type="ECO:0000313" key="9">
    <source>
        <dbReference type="EMBL" id="CDZ99004.1"/>
    </source>
</evidence>
<evidence type="ECO:0000256" key="1">
    <source>
        <dbReference type="ARBA" id="ARBA00004651"/>
    </source>
</evidence>
<evidence type="ECO:0000256" key="6">
    <source>
        <dbReference type="ARBA" id="ARBA00022989"/>
    </source>
</evidence>
<dbReference type="EMBL" id="CCSE01000001">
    <property type="protein sequence ID" value="CDZ99004.1"/>
    <property type="molecule type" value="Genomic_DNA"/>
</dbReference>
<feature type="transmembrane region" description="Helical" evidence="8">
    <location>
        <begin position="213"/>
        <end position="234"/>
    </location>
</feature>
<evidence type="ECO:0000256" key="8">
    <source>
        <dbReference type="SAM" id="Phobius"/>
    </source>
</evidence>
<evidence type="ECO:0000256" key="5">
    <source>
        <dbReference type="ARBA" id="ARBA00022692"/>
    </source>
</evidence>
<gene>
    <name evidence="9" type="ORF">BN1048_00123</name>
</gene>
<dbReference type="InterPro" id="IPR002549">
    <property type="entry name" value="AI-2E-like"/>
</dbReference>
<dbReference type="PANTHER" id="PTHR21716:SF53">
    <property type="entry name" value="PERMEASE PERM-RELATED"/>
    <property type="match status" value="1"/>
</dbReference>
<feature type="transmembrane region" description="Helical" evidence="8">
    <location>
        <begin position="33"/>
        <end position="54"/>
    </location>
</feature>
<protein>
    <submittedName>
        <fullName evidence="9">Pheromone autoinducer 2 transporter</fullName>
    </submittedName>
</protein>
<evidence type="ECO:0000256" key="3">
    <source>
        <dbReference type="ARBA" id="ARBA00022448"/>
    </source>
</evidence>
<feature type="transmembrane region" description="Helical" evidence="8">
    <location>
        <begin position="324"/>
        <end position="345"/>
    </location>
</feature>
<dbReference type="GO" id="GO:0055085">
    <property type="term" value="P:transmembrane transport"/>
    <property type="evidence" value="ECO:0007669"/>
    <property type="project" value="TreeGrafter"/>
</dbReference>
<name>A0A078LYD2_9STAP</name>
<reference evidence="9 10" key="1">
    <citation type="submission" date="2014-07" db="EMBL/GenBank/DDBJ databases">
        <authorList>
            <person name="Urmite Genomes Urmite Genomes"/>
        </authorList>
    </citation>
    <scope>NUCLEOTIDE SEQUENCE [LARGE SCALE GENOMIC DNA]</scope>
    <source>
        <strain evidence="9 10">13MG44_air</strain>
    </source>
</reference>
<proteinExistence type="inferred from homology"/>
<keyword evidence="6 8" id="KW-1133">Transmembrane helix</keyword>
<keyword evidence="4" id="KW-1003">Cell membrane</keyword>